<dbReference type="Gene3D" id="3.40.190.290">
    <property type="match status" value="1"/>
</dbReference>
<reference evidence="6 9" key="1">
    <citation type="submission" date="2018-04" db="EMBL/GenBank/DDBJ databases">
        <authorList>
            <person name="Li G."/>
            <person name="Du W."/>
            <person name="Bai Y."/>
        </authorList>
    </citation>
    <scope>NUCLEOTIDE SEQUENCE [LARGE SCALE GENOMIC DNA]</scope>
    <source>
        <strain evidence="6 9">YYYZ-3</strain>
    </source>
</reference>
<dbReference type="SUPFAM" id="SSF53850">
    <property type="entry name" value="Periplasmic binding protein-like II"/>
    <property type="match status" value="1"/>
</dbReference>
<evidence type="ECO:0000256" key="3">
    <source>
        <dbReference type="ARBA" id="ARBA00023125"/>
    </source>
</evidence>
<dbReference type="InterPro" id="IPR058163">
    <property type="entry name" value="LysR-type_TF_proteobact-type"/>
</dbReference>
<dbReference type="GO" id="GO:0043565">
    <property type="term" value="F:sequence-specific DNA binding"/>
    <property type="evidence" value="ECO:0007669"/>
    <property type="project" value="TreeGrafter"/>
</dbReference>
<dbReference type="Proteomes" id="UP000663479">
    <property type="component" value="Chromosome"/>
</dbReference>
<dbReference type="AlphaFoldDB" id="A0AAP9ZL07"/>
<dbReference type="InterPro" id="IPR000847">
    <property type="entry name" value="LysR_HTH_N"/>
</dbReference>
<keyword evidence="2" id="KW-0805">Transcription regulation</keyword>
<keyword evidence="9" id="KW-1185">Reference proteome</keyword>
<organism evidence="7 8">
    <name type="scientific">Vreelandella venusta</name>
    <dbReference type="NCBI Taxonomy" id="44935"/>
    <lineage>
        <taxon>Bacteria</taxon>
        <taxon>Pseudomonadati</taxon>
        <taxon>Pseudomonadota</taxon>
        <taxon>Gammaproteobacteria</taxon>
        <taxon>Oceanospirillales</taxon>
        <taxon>Halomonadaceae</taxon>
        <taxon>Vreelandella</taxon>
    </lineage>
</organism>
<evidence type="ECO:0000313" key="8">
    <source>
        <dbReference type="Proteomes" id="UP000663479"/>
    </source>
</evidence>
<dbReference type="SUPFAM" id="SSF46785">
    <property type="entry name" value="Winged helix' DNA-binding domain"/>
    <property type="match status" value="1"/>
</dbReference>
<proteinExistence type="inferred from homology"/>
<dbReference type="InterPro" id="IPR036388">
    <property type="entry name" value="WH-like_DNA-bd_sf"/>
</dbReference>
<evidence type="ECO:0000256" key="1">
    <source>
        <dbReference type="ARBA" id="ARBA00009437"/>
    </source>
</evidence>
<dbReference type="Pfam" id="PF03466">
    <property type="entry name" value="LysR_substrate"/>
    <property type="match status" value="1"/>
</dbReference>
<dbReference type="InterPro" id="IPR005119">
    <property type="entry name" value="LysR_subst-bd"/>
</dbReference>
<evidence type="ECO:0000313" key="7">
    <source>
        <dbReference type="EMBL" id="QRL02892.1"/>
    </source>
</evidence>
<accession>A0AAP9ZL07</accession>
<comment type="similarity">
    <text evidence="1">Belongs to the LysR transcriptional regulatory family.</text>
</comment>
<dbReference type="GO" id="GO:0003700">
    <property type="term" value="F:DNA-binding transcription factor activity"/>
    <property type="evidence" value="ECO:0007669"/>
    <property type="project" value="InterPro"/>
</dbReference>
<dbReference type="Pfam" id="PF00126">
    <property type="entry name" value="HTH_1"/>
    <property type="match status" value="1"/>
</dbReference>
<evidence type="ECO:0000256" key="4">
    <source>
        <dbReference type="ARBA" id="ARBA00023163"/>
    </source>
</evidence>
<dbReference type="GO" id="GO:0006351">
    <property type="term" value="P:DNA-templated transcription"/>
    <property type="evidence" value="ECO:0007669"/>
    <property type="project" value="TreeGrafter"/>
</dbReference>
<name>A0AAP9ZL07_9GAMM</name>
<dbReference type="EMBL" id="QDKN01000005">
    <property type="protein sequence ID" value="NPT31356.1"/>
    <property type="molecule type" value="Genomic_DNA"/>
</dbReference>
<reference evidence="7" key="2">
    <citation type="submission" date="2020-12" db="EMBL/GenBank/DDBJ databases">
        <title>Genome reconstruction of Halomonas venusta strain DSM 4743.</title>
        <authorList>
            <person name="Aguirre-Garrido J.F."/>
            <person name="Hernandez-Soto L.M."/>
            <person name="Martinez-Abarca F."/>
        </authorList>
    </citation>
    <scope>NUCLEOTIDE SEQUENCE</scope>
    <source>
        <strain evidence="7">4743</strain>
    </source>
</reference>
<gene>
    <name evidence="6" type="ORF">DDR56_12345</name>
    <name evidence="7" type="ORF">JDS37_16660</name>
</gene>
<keyword evidence="3" id="KW-0238">DNA-binding</keyword>
<dbReference type="FunFam" id="1.10.10.10:FF:000001">
    <property type="entry name" value="LysR family transcriptional regulator"/>
    <property type="match status" value="1"/>
</dbReference>
<keyword evidence="4" id="KW-0804">Transcription</keyword>
<dbReference type="EMBL" id="CP066539">
    <property type="protein sequence ID" value="QRL02892.1"/>
    <property type="molecule type" value="Genomic_DNA"/>
</dbReference>
<dbReference type="Proteomes" id="UP001318401">
    <property type="component" value="Unassembled WGS sequence"/>
</dbReference>
<dbReference type="KEGG" id="hvn:EI420_17890"/>
<dbReference type="RefSeq" id="WP_125752026.1">
    <property type="nucleotide sequence ID" value="NZ_BJUL01000009.1"/>
</dbReference>
<dbReference type="PRINTS" id="PR00039">
    <property type="entry name" value="HTHLYSR"/>
</dbReference>
<evidence type="ECO:0000259" key="5">
    <source>
        <dbReference type="PROSITE" id="PS50931"/>
    </source>
</evidence>
<dbReference type="CDD" id="cd08422">
    <property type="entry name" value="PBP2_CrgA_like"/>
    <property type="match status" value="1"/>
</dbReference>
<evidence type="ECO:0000313" key="9">
    <source>
        <dbReference type="Proteomes" id="UP001318401"/>
    </source>
</evidence>
<dbReference type="PANTHER" id="PTHR30537">
    <property type="entry name" value="HTH-TYPE TRANSCRIPTIONAL REGULATOR"/>
    <property type="match status" value="1"/>
</dbReference>
<sequence>MTTANEFDLNGLPIFVALVEAGSFTKAAERLGCTKTRVSLQIRQLETRLGVTLFHRTTRRVQLTQAGEALYHQCHPLLASLQGALESTVSDTQQLHGELRITAPEDYSSGVLSDVVVAFSRLHPALHIELRSGDQVSDMVQEGIDLAFRLGWLKDSTLRARRLGTFQQYVVAAPSYLKRHGIPTHPKALEAHDWIAFTPLKAPLTWAFKQQATLVNVQMNARLAANSTVSLVALTAAGGGFSVLPDITAEPEIAAGRLARVLAEWSLSEGGVYAVYPPGRHVPAKVRAFMTFFESQMQR</sequence>
<dbReference type="InterPro" id="IPR036390">
    <property type="entry name" value="WH_DNA-bd_sf"/>
</dbReference>
<protein>
    <submittedName>
        <fullName evidence="7">LysR family transcriptional regulator</fullName>
    </submittedName>
</protein>
<dbReference type="PROSITE" id="PS50931">
    <property type="entry name" value="HTH_LYSR"/>
    <property type="match status" value="1"/>
</dbReference>
<evidence type="ECO:0000256" key="2">
    <source>
        <dbReference type="ARBA" id="ARBA00023015"/>
    </source>
</evidence>
<evidence type="ECO:0000313" key="6">
    <source>
        <dbReference type="EMBL" id="NPT31356.1"/>
    </source>
</evidence>
<dbReference type="Gene3D" id="1.10.10.10">
    <property type="entry name" value="Winged helix-like DNA-binding domain superfamily/Winged helix DNA-binding domain"/>
    <property type="match status" value="1"/>
</dbReference>
<feature type="domain" description="HTH lysR-type" evidence="5">
    <location>
        <begin position="7"/>
        <end position="64"/>
    </location>
</feature>
<dbReference type="PANTHER" id="PTHR30537:SF66">
    <property type="entry name" value="IRON-REGULATED VIRULENCE REGULATORY PROTEIN IRGB"/>
    <property type="match status" value="1"/>
</dbReference>